<dbReference type="EMBL" id="UYWW01007345">
    <property type="protein sequence ID" value="VDM15210.1"/>
    <property type="molecule type" value="Genomic_DNA"/>
</dbReference>
<keyword evidence="2" id="KW-1185">Reference proteome</keyword>
<dbReference type="AlphaFoldDB" id="A0A3P7DYE8"/>
<protein>
    <submittedName>
        <fullName evidence="1">Uncharacterized protein</fullName>
    </submittedName>
</protein>
<dbReference type="OrthoDB" id="5868432at2759"/>
<organism evidence="1 2">
    <name type="scientific">Wuchereria bancrofti</name>
    <dbReference type="NCBI Taxonomy" id="6293"/>
    <lineage>
        <taxon>Eukaryota</taxon>
        <taxon>Metazoa</taxon>
        <taxon>Ecdysozoa</taxon>
        <taxon>Nematoda</taxon>
        <taxon>Chromadorea</taxon>
        <taxon>Rhabditida</taxon>
        <taxon>Spirurina</taxon>
        <taxon>Spiruromorpha</taxon>
        <taxon>Filarioidea</taxon>
        <taxon>Onchocercidae</taxon>
        <taxon>Wuchereria</taxon>
    </lineage>
</organism>
<sequence length="74" mass="8672">MFESPFKSDFDFGTEFVSSTQHPFSLRSRLREVRDAFRGFRVKLFPAATELFFTGFLNLHTMGMQENNASWLKN</sequence>
<evidence type="ECO:0000313" key="1">
    <source>
        <dbReference type="EMBL" id="VDM15210.1"/>
    </source>
</evidence>
<evidence type="ECO:0000313" key="2">
    <source>
        <dbReference type="Proteomes" id="UP000270924"/>
    </source>
</evidence>
<reference evidence="1 2" key="1">
    <citation type="submission" date="2018-11" db="EMBL/GenBank/DDBJ databases">
        <authorList>
            <consortium name="Pathogen Informatics"/>
        </authorList>
    </citation>
    <scope>NUCLEOTIDE SEQUENCE [LARGE SCALE GENOMIC DNA]</scope>
</reference>
<name>A0A3P7DYE8_WUCBA</name>
<gene>
    <name evidence="1" type="ORF">WBA_LOCUS8596</name>
</gene>
<dbReference type="InParanoid" id="A0A3P7DYE8"/>
<dbReference type="Proteomes" id="UP000270924">
    <property type="component" value="Unassembled WGS sequence"/>
</dbReference>
<accession>A0A3P7DYE8</accession>
<proteinExistence type="predicted"/>